<dbReference type="GO" id="GO:0004663">
    <property type="term" value="F:Rab geranylgeranyltransferase activity"/>
    <property type="evidence" value="ECO:0007669"/>
    <property type="project" value="UniProtKB-UniRule"/>
</dbReference>
<dbReference type="RefSeq" id="XP_026727329.1">
    <property type="nucleotide sequence ID" value="XM_026871528.1"/>
</dbReference>
<dbReference type="Proteomes" id="UP000322000">
    <property type="component" value="Chromosome 4"/>
</dbReference>
<reference evidence="12" key="1">
    <citation type="submission" date="2025-08" db="UniProtKB">
        <authorList>
            <consortium name="RefSeq"/>
        </authorList>
    </citation>
    <scope>IDENTIFICATION</scope>
</reference>
<dbReference type="OrthoDB" id="1658at2759"/>
<keyword evidence="5 9" id="KW-0808">Transferase</keyword>
<accession>A0A7E5VGD0</accession>
<dbReference type="PANTHER" id="PTHR11129">
    <property type="entry name" value="PROTEIN FARNESYLTRANSFERASE ALPHA SUBUNIT/RAB GERANYLGERANYL TRANSFERASE ALPHA SUBUNIT"/>
    <property type="match status" value="1"/>
</dbReference>
<protein>
    <recommendedName>
        <fullName evidence="3 9">Geranylgeranyl transferase type-2 subunit alpha</fullName>
        <ecNumber evidence="2 9">2.5.1.60</ecNumber>
    </recommendedName>
    <alternativeName>
        <fullName evidence="7 9">Geranylgeranyl transferase type II subunit alpha</fullName>
    </alternativeName>
</protein>
<comment type="similarity">
    <text evidence="1 9">Belongs to the protein prenyltransferase subunit alpha family.</text>
</comment>
<dbReference type="AlphaFoldDB" id="A0A7E5VGD0"/>
<evidence type="ECO:0000256" key="1">
    <source>
        <dbReference type="ARBA" id="ARBA00006734"/>
    </source>
</evidence>
<dbReference type="InParanoid" id="A0A7E5VGD0"/>
<dbReference type="Pfam" id="PF01239">
    <property type="entry name" value="PPTA"/>
    <property type="match status" value="5"/>
</dbReference>
<organism evidence="11 12">
    <name type="scientific">Trichoplusia ni</name>
    <name type="common">Cabbage looper</name>
    <dbReference type="NCBI Taxonomy" id="7111"/>
    <lineage>
        <taxon>Eukaryota</taxon>
        <taxon>Metazoa</taxon>
        <taxon>Ecdysozoa</taxon>
        <taxon>Arthropoda</taxon>
        <taxon>Hexapoda</taxon>
        <taxon>Insecta</taxon>
        <taxon>Pterygota</taxon>
        <taxon>Neoptera</taxon>
        <taxon>Endopterygota</taxon>
        <taxon>Lepidoptera</taxon>
        <taxon>Glossata</taxon>
        <taxon>Ditrysia</taxon>
        <taxon>Noctuoidea</taxon>
        <taxon>Noctuidae</taxon>
        <taxon>Plusiinae</taxon>
        <taxon>Trichoplusia</taxon>
    </lineage>
</organism>
<dbReference type="EC" id="2.5.1.60" evidence="2 9"/>
<dbReference type="KEGG" id="tnl:113493518"/>
<evidence type="ECO:0000256" key="5">
    <source>
        <dbReference type="ARBA" id="ARBA00022679"/>
    </source>
</evidence>
<keyword evidence="4 9" id="KW-0637">Prenyltransferase</keyword>
<evidence type="ECO:0000256" key="7">
    <source>
        <dbReference type="ARBA" id="ARBA00031267"/>
    </source>
</evidence>
<dbReference type="SUPFAM" id="SSF52058">
    <property type="entry name" value="L domain-like"/>
    <property type="match status" value="1"/>
</dbReference>
<evidence type="ECO:0000256" key="10">
    <source>
        <dbReference type="SAM" id="MobiDB-lite"/>
    </source>
</evidence>
<dbReference type="GO" id="GO:0005968">
    <property type="term" value="C:Rab-protein geranylgeranyltransferase complex"/>
    <property type="evidence" value="ECO:0007669"/>
    <property type="project" value="TreeGrafter"/>
</dbReference>
<evidence type="ECO:0000256" key="4">
    <source>
        <dbReference type="ARBA" id="ARBA00022602"/>
    </source>
</evidence>
<gene>
    <name evidence="12" type="primary">LOC113493518</name>
</gene>
<dbReference type="FunFam" id="1.25.40.120:FF:000035">
    <property type="entry name" value="Geranylgeranyl transferase type-2 subunit alpha"/>
    <property type="match status" value="1"/>
</dbReference>
<comment type="function">
    <text evidence="9">Catalyzes the transfer of a geranyl-geranyl moiety from geranyl-geranyl pyrophosphate to cysteines occuring in specific C-terminal amino acid sequences.</text>
</comment>
<evidence type="ECO:0000256" key="8">
    <source>
        <dbReference type="ARBA" id="ARBA00047658"/>
    </source>
</evidence>
<name>A0A7E5VGD0_TRINI</name>
<dbReference type="GO" id="GO:0097354">
    <property type="term" value="P:prenylation"/>
    <property type="evidence" value="ECO:0007669"/>
    <property type="project" value="UniProtKB-UniRule"/>
</dbReference>
<keyword evidence="11" id="KW-1185">Reference proteome</keyword>
<dbReference type="InterPro" id="IPR002088">
    <property type="entry name" value="Prenyl_trans_a"/>
</dbReference>
<evidence type="ECO:0000313" key="12">
    <source>
        <dbReference type="RefSeq" id="XP_026727329.1"/>
    </source>
</evidence>
<evidence type="ECO:0000256" key="3">
    <source>
        <dbReference type="ARBA" id="ARBA00014772"/>
    </source>
</evidence>
<feature type="region of interest" description="Disordered" evidence="10">
    <location>
        <begin position="1"/>
        <end position="20"/>
    </location>
</feature>
<dbReference type="Gene3D" id="1.25.40.120">
    <property type="entry name" value="Protein prenylyltransferase"/>
    <property type="match status" value="1"/>
</dbReference>
<dbReference type="PROSITE" id="PS51147">
    <property type="entry name" value="PFTA"/>
    <property type="match status" value="4"/>
</dbReference>
<dbReference type="Gene3D" id="2.60.40.1130">
    <property type="entry name" value="Rab geranylgeranyltransferase alpha-subunit, insert domain"/>
    <property type="match status" value="1"/>
</dbReference>
<dbReference type="CTD" id="5875"/>
<sequence length="528" mass="62382">MHGRVKVRTTEEEKARKEKERQEKLKIFKHAMQKIFHKRKESELDKELLELTGKVLSSNPDIYTLWNIRREILIIFAKTYESEELSQLYDAELNLTEYCLKINPKSYCAWHQREWVLTTRTDPNWEIELGLCSKYLKFDERNFHTWDYRRFVVSQCKPPLKDEFDFTTEKLLDNFSNYSAWHYRSKMLVELFPDLEGGRPIEDSHHKHELKMVQSAAFTDPDDTSAWFYQRWLLGAVRMDVQVVVYVMTPSKTTVAFSKPVDQSVVDSRTRLFHNNELLNGEWQSCSGNHYDVLWIFKSNAVVSEEVKLEFQMEDGHLQALPSIKMNETKYVGKSSISFKRKYSKPVVEELNNQLESCRQLLAMEPDNKWTLLTTTVFLHCIDAKKYHKEVLENLRTLKVIDKLRAGYYSDLITQWSVEDQLVTDYATDSLDYKIKFDEKIISLPHFQYYSHCENVDLSNQDLDSSVLPALVMLQHCKTLSLENNKLTTLNKFPQLNIEELNLRGNKRLLVEEVEQFKKNNKNCTIIF</sequence>
<proteinExistence type="inferred from homology"/>
<evidence type="ECO:0000313" key="11">
    <source>
        <dbReference type="Proteomes" id="UP000322000"/>
    </source>
</evidence>
<dbReference type="FunCoup" id="A0A7E5VGD0">
    <property type="interactions" value="797"/>
</dbReference>
<comment type="catalytic activity">
    <reaction evidence="8 9">
        <text>geranylgeranyl diphosphate + L-cysteinyl-[protein] = S-geranylgeranyl-L-cysteinyl-[protein] + diphosphate</text>
        <dbReference type="Rhea" id="RHEA:21240"/>
        <dbReference type="Rhea" id="RHEA-COMP:10131"/>
        <dbReference type="Rhea" id="RHEA-COMP:11537"/>
        <dbReference type="ChEBI" id="CHEBI:29950"/>
        <dbReference type="ChEBI" id="CHEBI:33019"/>
        <dbReference type="ChEBI" id="CHEBI:57533"/>
        <dbReference type="ChEBI" id="CHEBI:86021"/>
        <dbReference type="EC" id="2.5.1.60"/>
    </reaction>
</comment>
<evidence type="ECO:0000256" key="2">
    <source>
        <dbReference type="ARBA" id="ARBA00012656"/>
    </source>
</evidence>
<dbReference type="PANTHER" id="PTHR11129:SF2">
    <property type="entry name" value="GERANYLGERANYL TRANSFERASE TYPE-2 SUBUNIT ALPHA"/>
    <property type="match status" value="1"/>
</dbReference>
<evidence type="ECO:0000256" key="6">
    <source>
        <dbReference type="ARBA" id="ARBA00022737"/>
    </source>
</evidence>
<feature type="compositionally biased region" description="Basic and acidic residues" evidence="10">
    <location>
        <begin position="8"/>
        <end position="20"/>
    </location>
</feature>
<dbReference type="GeneID" id="113493518"/>
<dbReference type="Gene3D" id="3.80.10.10">
    <property type="entry name" value="Ribonuclease Inhibitor"/>
    <property type="match status" value="1"/>
</dbReference>
<dbReference type="InterPro" id="IPR032675">
    <property type="entry name" value="LRR_dom_sf"/>
</dbReference>
<evidence type="ECO:0000256" key="9">
    <source>
        <dbReference type="RuleBase" id="RU367120"/>
    </source>
</evidence>
<dbReference type="SUPFAM" id="SSF48439">
    <property type="entry name" value="Protein prenylyltransferase"/>
    <property type="match status" value="1"/>
</dbReference>
<keyword evidence="6" id="KW-0677">Repeat</keyword>